<feature type="transmembrane region" description="Helical" evidence="1">
    <location>
        <begin position="78"/>
        <end position="95"/>
    </location>
</feature>
<sequence length="195" mass="20714">ERRRQRRRERRSTHGVRLLGIVGWAVVAAAAITIGAASAPPLEALLGQSTGPVFLGSVVVMIGIAAVVGTWLGDPRGLLTAGTVAVVLLAASAAVDLSNLHLGSQHWRPASTSAADRTYELTGGRARLDLTRMPLEPGQRVEVGAEVGFGELTVLVPADARVQVRGRTSFGEIRVDETVRWGTGLELRRTLEPDE</sequence>
<keyword evidence="1" id="KW-1133">Transmembrane helix</keyword>
<feature type="non-terminal residue" evidence="2">
    <location>
        <position position="1"/>
    </location>
</feature>
<organism evidence="2 3">
    <name type="scientific">Streptomonospora algeriensis</name>
    <dbReference type="NCBI Taxonomy" id="995084"/>
    <lineage>
        <taxon>Bacteria</taxon>
        <taxon>Bacillati</taxon>
        <taxon>Actinomycetota</taxon>
        <taxon>Actinomycetes</taxon>
        <taxon>Streptosporangiales</taxon>
        <taxon>Nocardiopsidaceae</taxon>
        <taxon>Streptomonospora</taxon>
    </lineage>
</organism>
<comment type="caution">
    <text evidence="2">The sequence shown here is derived from an EMBL/GenBank/DDBJ whole genome shotgun (WGS) entry which is preliminary data.</text>
</comment>
<reference evidence="3" key="1">
    <citation type="journal article" date="2019" name="Int. J. Syst. Evol. Microbiol.">
        <title>The Global Catalogue of Microorganisms (GCM) 10K type strain sequencing project: providing services to taxonomists for standard genome sequencing and annotation.</title>
        <authorList>
            <consortium name="The Broad Institute Genomics Platform"/>
            <consortium name="The Broad Institute Genome Sequencing Center for Infectious Disease"/>
            <person name="Wu L."/>
            <person name="Ma J."/>
        </authorList>
    </citation>
    <scope>NUCLEOTIDE SEQUENCE [LARGE SCALE GENOMIC DNA]</scope>
    <source>
        <strain evidence="3">CCUG 63369</strain>
    </source>
</reference>
<evidence type="ECO:0000256" key="1">
    <source>
        <dbReference type="SAM" id="Phobius"/>
    </source>
</evidence>
<protein>
    <recommendedName>
        <fullName evidence="4">Cell wall-active antibiotics response LiaF-like C-terminal domain-containing protein</fullName>
    </recommendedName>
</protein>
<dbReference type="EMBL" id="JBHTHR010001562">
    <property type="protein sequence ID" value="MFD0804330.1"/>
    <property type="molecule type" value="Genomic_DNA"/>
</dbReference>
<feature type="non-terminal residue" evidence="2">
    <location>
        <position position="195"/>
    </location>
</feature>
<gene>
    <name evidence="2" type="ORF">ACFQZU_23850</name>
</gene>
<keyword evidence="1" id="KW-0812">Transmembrane</keyword>
<accession>A0ABW3BMR9</accession>
<feature type="transmembrane region" description="Helical" evidence="1">
    <location>
        <begin position="51"/>
        <end position="71"/>
    </location>
</feature>
<name>A0ABW3BMR9_9ACTN</name>
<keyword evidence="3" id="KW-1185">Reference proteome</keyword>
<evidence type="ECO:0008006" key="4">
    <source>
        <dbReference type="Google" id="ProtNLM"/>
    </source>
</evidence>
<proteinExistence type="predicted"/>
<evidence type="ECO:0000313" key="3">
    <source>
        <dbReference type="Proteomes" id="UP001596956"/>
    </source>
</evidence>
<keyword evidence="1" id="KW-0472">Membrane</keyword>
<feature type="transmembrane region" description="Helical" evidence="1">
    <location>
        <begin position="21"/>
        <end position="39"/>
    </location>
</feature>
<evidence type="ECO:0000313" key="2">
    <source>
        <dbReference type="EMBL" id="MFD0804330.1"/>
    </source>
</evidence>
<dbReference type="Proteomes" id="UP001596956">
    <property type="component" value="Unassembled WGS sequence"/>
</dbReference>